<keyword evidence="2" id="KW-1133">Transmembrane helix</keyword>
<accession>A0ABY6HZW5</accession>
<dbReference type="EMBL" id="CP104013">
    <property type="protein sequence ID" value="UYP47999.1"/>
    <property type="molecule type" value="Genomic_DNA"/>
</dbReference>
<organism evidence="4 5">
    <name type="scientific">Candidatus Lokiarchaeum ossiferum</name>
    <dbReference type="NCBI Taxonomy" id="2951803"/>
    <lineage>
        <taxon>Archaea</taxon>
        <taxon>Promethearchaeati</taxon>
        <taxon>Promethearchaeota</taxon>
        <taxon>Promethearchaeia</taxon>
        <taxon>Promethearchaeales</taxon>
        <taxon>Promethearchaeaceae</taxon>
        <taxon>Candidatus Lokiarchaeum</taxon>
    </lineage>
</organism>
<dbReference type="Proteomes" id="UP001208689">
    <property type="component" value="Chromosome"/>
</dbReference>
<feature type="domain" description="Periplasmic copper-binding protein NosD beta helix" evidence="3">
    <location>
        <begin position="112"/>
        <end position="307"/>
    </location>
</feature>
<dbReference type="InterPro" id="IPR007742">
    <property type="entry name" value="NosD_dom"/>
</dbReference>
<evidence type="ECO:0000256" key="1">
    <source>
        <dbReference type="SAM" id="MobiDB-lite"/>
    </source>
</evidence>
<evidence type="ECO:0000256" key="2">
    <source>
        <dbReference type="SAM" id="Phobius"/>
    </source>
</evidence>
<dbReference type="InterPro" id="IPR011050">
    <property type="entry name" value="Pectin_lyase_fold/virulence"/>
</dbReference>
<keyword evidence="2" id="KW-0812">Transmembrane</keyword>
<dbReference type="SUPFAM" id="SSF51126">
    <property type="entry name" value="Pectin lyase-like"/>
    <property type="match status" value="1"/>
</dbReference>
<dbReference type="InterPro" id="IPR006626">
    <property type="entry name" value="PbH1"/>
</dbReference>
<dbReference type="InterPro" id="IPR022441">
    <property type="entry name" value="Para_beta_helix_rpt-2"/>
</dbReference>
<sequence length="416" mass="46451">MILLKMQNKFLKPVIISFLVILSIFSIRSSINLTQSNSKTEPFKNSETFHIHSPIAGNTHPPISIDGNNWSIYCEASGLGTFENPYMISDLIIDGNGSDGIFINSSTAYGIIKNCTVLNSMTGIKIWNSKNIKVENTLINDSKEHCIWTFFSENCVFSYNILENGPHGGMWISNSKFITISNSNVSNNLNYGIGIGTSIYCTISNNYISNNPYCGILLSGTNHIIQDNVIYNNRERGIIVCDSDHLIQRNMISLSDYGIYFGDSSDVNLVDNIFHNISLNEFYFSQEFYDRNGYDTTWTTPTSTTYTTSTSDPQNPISENSDGESSTSSSQTNLDSNSSGTSIISENTVIFIVLGSIGLLIFISLFARIIVKNNKPGPKNNYPGTIDKNNLEEFLEKLDNSFQEWKTNEGEKKFKN</sequence>
<dbReference type="NCBIfam" id="TIGR03804">
    <property type="entry name" value="para_beta_helix"/>
    <property type="match status" value="1"/>
</dbReference>
<feature type="transmembrane region" description="Helical" evidence="2">
    <location>
        <begin position="349"/>
        <end position="371"/>
    </location>
</feature>
<dbReference type="Pfam" id="PF05048">
    <property type="entry name" value="NosD"/>
    <property type="match status" value="1"/>
</dbReference>
<name>A0ABY6HZW5_9ARCH</name>
<feature type="compositionally biased region" description="Low complexity" evidence="1">
    <location>
        <begin position="318"/>
        <end position="339"/>
    </location>
</feature>
<protein>
    <recommendedName>
        <fullName evidence="3">Periplasmic copper-binding protein NosD beta helix domain-containing protein</fullName>
    </recommendedName>
</protein>
<keyword evidence="2" id="KW-0472">Membrane</keyword>
<dbReference type="Gene3D" id="2.160.20.10">
    <property type="entry name" value="Single-stranded right-handed beta-helix, Pectin lyase-like"/>
    <property type="match status" value="1"/>
</dbReference>
<evidence type="ECO:0000313" key="5">
    <source>
        <dbReference type="Proteomes" id="UP001208689"/>
    </source>
</evidence>
<keyword evidence="5" id="KW-1185">Reference proteome</keyword>
<reference evidence="4" key="1">
    <citation type="submission" date="2022-09" db="EMBL/GenBank/DDBJ databases">
        <title>Actin cytoskeleton and complex cell architecture in an #Asgard archaeon.</title>
        <authorList>
            <person name="Ponce Toledo R.I."/>
            <person name="Schleper C."/>
            <person name="Rodrigues Oliveira T."/>
            <person name="Wollweber F."/>
            <person name="Xu J."/>
            <person name="Rittmann S."/>
            <person name="Klingl A."/>
            <person name="Pilhofer M."/>
        </authorList>
    </citation>
    <scope>NUCLEOTIDE SEQUENCE</scope>
    <source>
        <strain evidence="4">B-35</strain>
    </source>
</reference>
<feature type="region of interest" description="Disordered" evidence="1">
    <location>
        <begin position="304"/>
        <end position="339"/>
    </location>
</feature>
<evidence type="ECO:0000313" key="4">
    <source>
        <dbReference type="EMBL" id="UYP47999.1"/>
    </source>
</evidence>
<dbReference type="InterPro" id="IPR012334">
    <property type="entry name" value="Pectin_lyas_fold"/>
</dbReference>
<evidence type="ECO:0000259" key="3">
    <source>
        <dbReference type="Pfam" id="PF05048"/>
    </source>
</evidence>
<proteinExistence type="predicted"/>
<gene>
    <name evidence="4" type="ORF">NEF87_004284</name>
</gene>
<dbReference type="SMART" id="SM00710">
    <property type="entry name" value="PbH1"/>
    <property type="match status" value="7"/>
</dbReference>